<gene>
    <name evidence="1" type="ORF">LCI18_007154</name>
</gene>
<name>A0ACD3Z4N1_FUSSC</name>
<dbReference type="EMBL" id="CP090035">
    <property type="protein sequence ID" value="UPK96219.1"/>
    <property type="molecule type" value="Genomic_DNA"/>
</dbReference>
<keyword evidence="2" id="KW-1185">Reference proteome</keyword>
<evidence type="ECO:0000313" key="2">
    <source>
        <dbReference type="Proteomes" id="UP000830768"/>
    </source>
</evidence>
<dbReference type="Proteomes" id="UP000830768">
    <property type="component" value="Chromosome 6"/>
</dbReference>
<accession>A0ACD3Z4N1</accession>
<evidence type="ECO:0000313" key="1">
    <source>
        <dbReference type="EMBL" id="UPK96219.1"/>
    </source>
</evidence>
<organism evidence="1 2">
    <name type="scientific">Fusarium solani subsp. cucurbitae</name>
    <name type="common">Neocosmosporum cucurbitae</name>
    <dbReference type="NCBI Taxonomy" id="2747967"/>
    <lineage>
        <taxon>Eukaryota</taxon>
        <taxon>Fungi</taxon>
        <taxon>Dikarya</taxon>
        <taxon>Ascomycota</taxon>
        <taxon>Pezizomycotina</taxon>
        <taxon>Sordariomycetes</taxon>
        <taxon>Hypocreomycetidae</taxon>
        <taxon>Hypocreales</taxon>
        <taxon>Nectriaceae</taxon>
        <taxon>Fusarium</taxon>
        <taxon>Fusarium solani species complex</taxon>
    </lineage>
</organism>
<protein>
    <submittedName>
        <fullName evidence="1">Uncharacterized protein</fullName>
    </submittedName>
</protein>
<proteinExistence type="predicted"/>
<sequence>MERAQLGPAGSSRLLNPRPSLRRVRRQIFKVGGEALSLVTKGHKTDSRGKPQPKQDAGEHFATTRREGSMLEPKQGGAKDRTGHNSQMHSQAASDSVRNTSTKTSSTVEDDAEDLLACKLSRMAPFTSPSMMLPADAEFSIADVEKAVDVLTTISNLCDAISGQPKAETQAKLHDQLAKLPDLLTRQGRGKQPKMAARFREFVYRHPDSGRWGPIESFDKLGDDIMGLRLFRARSRASPKQRHPGVFEV</sequence>
<reference evidence="1" key="1">
    <citation type="submission" date="2021-11" db="EMBL/GenBank/DDBJ databases">
        <title>Fusarium solani-melongenae Genome sequencing and assembly.</title>
        <authorList>
            <person name="Xie S."/>
            <person name="Huang L."/>
            <person name="Zhang X."/>
        </authorList>
    </citation>
    <scope>NUCLEOTIDE SEQUENCE</scope>
    <source>
        <strain evidence="1">CRI 24-3</strain>
    </source>
</reference>